<dbReference type="Gene3D" id="2.60.40.10">
    <property type="entry name" value="Immunoglobulins"/>
    <property type="match status" value="1"/>
</dbReference>
<dbReference type="InterPro" id="IPR003338">
    <property type="entry name" value="CDC4_N-term_subdom"/>
</dbReference>
<feature type="compositionally biased region" description="Low complexity" evidence="3">
    <location>
        <begin position="82"/>
        <end position="93"/>
    </location>
</feature>
<feature type="region of interest" description="Disordered" evidence="3">
    <location>
        <begin position="38"/>
        <end position="119"/>
    </location>
</feature>
<dbReference type="InterPro" id="IPR004193">
    <property type="entry name" value="Glyco_hydro_13_N"/>
</dbReference>
<dbReference type="Gene3D" id="3.10.330.10">
    <property type="match status" value="1"/>
</dbReference>
<dbReference type="InterPro" id="IPR009010">
    <property type="entry name" value="Asp_de-COase-like_dom_sf"/>
</dbReference>
<evidence type="ECO:0000313" key="6">
    <source>
        <dbReference type="EMBL" id="GFQ00202.1"/>
    </source>
</evidence>
<dbReference type="AlphaFoldDB" id="A0A830D1H2"/>
<dbReference type="InterPro" id="IPR013783">
    <property type="entry name" value="Ig-like_fold"/>
</dbReference>
<dbReference type="SUPFAM" id="SSF54585">
    <property type="entry name" value="Cdc48 domain 2-like"/>
    <property type="match status" value="1"/>
</dbReference>
<dbReference type="SMART" id="SM01072">
    <property type="entry name" value="CDC48_2"/>
    <property type="match status" value="1"/>
</dbReference>
<dbReference type="GO" id="GO:0051301">
    <property type="term" value="P:cell division"/>
    <property type="evidence" value="ECO:0007669"/>
    <property type="project" value="UniProtKB-KW"/>
</dbReference>
<dbReference type="FunFam" id="3.10.330.10:FF:000001">
    <property type="entry name" value="Cell division control 48"/>
    <property type="match status" value="1"/>
</dbReference>
<dbReference type="Pfam" id="PF02922">
    <property type="entry name" value="CBM_48"/>
    <property type="match status" value="1"/>
</dbReference>
<feature type="domain" description="CDC48" evidence="4">
    <location>
        <begin position="271"/>
        <end position="337"/>
    </location>
</feature>
<feature type="compositionally biased region" description="Basic and acidic residues" evidence="3">
    <location>
        <begin position="95"/>
        <end position="104"/>
    </location>
</feature>
<reference evidence="6" key="1">
    <citation type="submission" date="2020-07" db="EMBL/GenBank/DDBJ databases">
        <title>Ethylene signaling mediates host invasion by parasitic plants.</title>
        <authorList>
            <person name="Yoshida S."/>
        </authorList>
    </citation>
    <scope>NUCLEOTIDE SEQUENCE</scope>
    <source>
        <strain evidence="6">Okayama</strain>
    </source>
</reference>
<feature type="compositionally biased region" description="Polar residues" evidence="3">
    <location>
        <begin position="50"/>
        <end position="74"/>
    </location>
</feature>
<dbReference type="SMART" id="SM01073">
    <property type="entry name" value="CDC48_N"/>
    <property type="match status" value="1"/>
</dbReference>
<name>A0A830D1H2_9LAMI</name>
<proteinExistence type="predicted"/>
<dbReference type="Pfam" id="PF02359">
    <property type="entry name" value="CDC48_N"/>
    <property type="match status" value="1"/>
</dbReference>
<keyword evidence="6" id="KW-0132">Cell division</keyword>
<keyword evidence="2" id="KW-0067">ATP-binding</keyword>
<dbReference type="GO" id="GO:0004553">
    <property type="term" value="F:hydrolase activity, hydrolyzing O-glycosyl compounds"/>
    <property type="evidence" value="ECO:0007669"/>
    <property type="project" value="InterPro"/>
</dbReference>
<dbReference type="EMBL" id="BMAC01000616">
    <property type="protein sequence ID" value="GFQ00202.1"/>
    <property type="molecule type" value="Genomic_DNA"/>
</dbReference>
<organism evidence="6 7">
    <name type="scientific">Phtheirospermum japonicum</name>
    <dbReference type="NCBI Taxonomy" id="374723"/>
    <lineage>
        <taxon>Eukaryota</taxon>
        <taxon>Viridiplantae</taxon>
        <taxon>Streptophyta</taxon>
        <taxon>Embryophyta</taxon>
        <taxon>Tracheophyta</taxon>
        <taxon>Spermatophyta</taxon>
        <taxon>Magnoliopsida</taxon>
        <taxon>eudicotyledons</taxon>
        <taxon>Gunneridae</taxon>
        <taxon>Pentapetalae</taxon>
        <taxon>asterids</taxon>
        <taxon>lamiids</taxon>
        <taxon>Lamiales</taxon>
        <taxon>Orobanchaceae</taxon>
        <taxon>Orobanchaceae incertae sedis</taxon>
        <taxon>Phtheirospermum</taxon>
    </lineage>
</organism>
<keyword evidence="1" id="KW-0547">Nucleotide-binding</keyword>
<dbReference type="Gene3D" id="2.40.40.20">
    <property type="match status" value="2"/>
</dbReference>
<dbReference type="SUPFAM" id="SSF50692">
    <property type="entry name" value="ADC-like"/>
    <property type="match status" value="1"/>
</dbReference>
<dbReference type="OrthoDB" id="1920254at2759"/>
<evidence type="ECO:0000259" key="4">
    <source>
        <dbReference type="SMART" id="SM01072"/>
    </source>
</evidence>
<accession>A0A830D1H2</accession>
<keyword evidence="6" id="KW-0131">Cell cycle</keyword>
<evidence type="ECO:0000256" key="1">
    <source>
        <dbReference type="ARBA" id="ARBA00022741"/>
    </source>
</evidence>
<dbReference type="Pfam" id="PF02933">
    <property type="entry name" value="CDC48_2"/>
    <property type="match status" value="1"/>
</dbReference>
<evidence type="ECO:0000256" key="2">
    <source>
        <dbReference type="ARBA" id="ARBA00022840"/>
    </source>
</evidence>
<dbReference type="SUPFAM" id="SSF81296">
    <property type="entry name" value="E set domains"/>
    <property type="match status" value="1"/>
</dbReference>
<dbReference type="InterPro" id="IPR004201">
    <property type="entry name" value="Cdc48_dom2"/>
</dbReference>
<dbReference type="GO" id="GO:0005524">
    <property type="term" value="F:ATP binding"/>
    <property type="evidence" value="ECO:0007669"/>
    <property type="project" value="UniProtKB-KW"/>
</dbReference>
<dbReference type="Proteomes" id="UP000653305">
    <property type="component" value="Unassembled WGS sequence"/>
</dbReference>
<feature type="domain" description="CDC48 N-terminal subdomain" evidence="5">
    <location>
        <begin position="194"/>
        <end position="254"/>
    </location>
</feature>
<dbReference type="InterPro" id="IPR029067">
    <property type="entry name" value="CDC48_domain_2-like_sf"/>
</dbReference>
<keyword evidence="7" id="KW-1185">Reference proteome</keyword>
<evidence type="ECO:0000313" key="7">
    <source>
        <dbReference type="Proteomes" id="UP000653305"/>
    </source>
</evidence>
<dbReference type="InterPro" id="IPR014756">
    <property type="entry name" value="Ig_E-set"/>
</dbReference>
<evidence type="ECO:0000256" key="3">
    <source>
        <dbReference type="SAM" id="MobiDB-lite"/>
    </source>
</evidence>
<protein>
    <submittedName>
        <fullName evidence="6">Cell division cycle protein 48 homolog</fullName>
    </submittedName>
</protein>
<sequence length="413" mass="46927">MSAGGIFVIKVSHTRTSFLKTFCPSSPSISRLCHSLSTSQKSSSNRHHQLQLSTEIQTRSYNSPPISFDSTPTTAKEKKKSSLSPVALSPSSSCEENKDGSEVRKMRKAPMAAGKPANGAWKRRVPPSYYAWIIFASGDPVKQQARQISEEVKSVEFIAENIDDYDNLELLQSRKSSKKDFSTAILEREKSPNRLIVDEAINDDNSGKKRKDTVCIVLSDEQCEEPKIRMNKFVRANIRVRLVDMVSVHQCPDVKYGKRIHILPIDDSIEGLTSNLFDAYLKPYFMDVYRPLRKDDFFQVRGGMRSVEFKVVEIDQGEYCVVAPDTEIFCEGEPIKREDEERLNEVGETGIAYREWAPRAKSTTLIGDFNNWNPNADVMTHGKRQHYSKEIKWLLNELAYAHLYEVIGSDLLN</sequence>
<gene>
    <name evidence="6" type="ORF">PHJA_002164200</name>
</gene>
<comment type="caution">
    <text evidence="6">The sequence shown here is derived from an EMBL/GenBank/DDBJ whole genome shotgun (WGS) entry which is preliminary data.</text>
</comment>
<evidence type="ECO:0000259" key="5">
    <source>
        <dbReference type="SMART" id="SM01073"/>
    </source>
</evidence>
<dbReference type="GO" id="GO:0005975">
    <property type="term" value="P:carbohydrate metabolic process"/>
    <property type="evidence" value="ECO:0007669"/>
    <property type="project" value="InterPro"/>
</dbReference>